<dbReference type="RefSeq" id="WP_184861233.1">
    <property type="nucleotide sequence ID" value="NZ_BAAAWY010000031.1"/>
</dbReference>
<dbReference type="InterPro" id="IPR007061">
    <property type="entry name" value="MST-like"/>
</dbReference>
<evidence type="ECO:0000313" key="2">
    <source>
        <dbReference type="Proteomes" id="UP000585638"/>
    </source>
</evidence>
<reference evidence="1 2" key="1">
    <citation type="submission" date="2020-08" db="EMBL/GenBank/DDBJ databases">
        <title>Sequencing the genomes of 1000 actinobacteria strains.</title>
        <authorList>
            <person name="Klenk H.-P."/>
        </authorList>
    </citation>
    <scope>NUCLEOTIDE SEQUENCE [LARGE SCALE GENOMIC DNA]</scope>
    <source>
        <strain evidence="1 2">DSM 43851</strain>
    </source>
</reference>
<keyword evidence="2" id="KW-1185">Reference proteome</keyword>
<name>A0A7W9KEQ0_9PSEU</name>
<evidence type="ECO:0000313" key="1">
    <source>
        <dbReference type="EMBL" id="MBB5891255.1"/>
    </source>
</evidence>
<dbReference type="Proteomes" id="UP000585638">
    <property type="component" value="Unassembled WGS sequence"/>
</dbReference>
<gene>
    <name evidence="1" type="ORF">BJ998_002451</name>
</gene>
<dbReference type="InterPro" id="IPR034660">
    <property type="entry name" value="DinB/YfiT-like"/>
</dbReference>
<comment type="caution">
    <text evidence="1">The sequence shown here is derived from an EMBL/GenBank/DDBJ whole genome shotgun (WGS) entry which is preliminary data.</text>
</comment>
<organism evidence="1 2">
    <name type="scientific">Kutzneria kofuensis</name>
    <dbReference type="NCBI Taxonomy" id="103725"/>
    <lineage>
        <taxon>Bacteria</taxon>
        <taxon>Bacillati</taxon>
        <taxon>Actinomycetota</taxon>
        <taxon>Actinomycetes</taxon>
        <taxon>Pseudonocardiales</taxon>
        <taxon>Pseudonocardiaceae</taxon>
        <taxon>Kutzneria</taxon>
    </lineage>
</organism>
<dbReference type="SUPFAM" id="SSF109854">
    <property type="entry name" value="DinB/YfiT-like putative metalloenzymes"/>
    <property type="match status" value="1"/>
</dbReference>
<evidence type="ECO:0008006" key="3">
    <source>
        <dbReference type="Google" id="ProtNLM"/>
    </source>
</evidence>
<dbReference type="AlphaFoldDB" id="A0A7W9KEQ0"/>
<dbReference type="EMBL" id="JACHIR010000001">
    <property type="protein sequence ID" value="MBB5891255.1"/>
    <property type="molecule type" value="Genomic_DNA"/>
</dbReference>
<protein>
    <recommendedName>
        <fullName evidence="3">Damage-inducible protein DinB</fullName>
    </recommendedName>
</protein>
<dbReference type="Pfam" id="PF04978">
    <property type="entry name" value="MST"/>
    <property type="match status" value="1"/>
</dbReference>
<proteinExistence type="predicted"/>
<accession>A0A7W9KEQ0</accession>
<sequence>MADLKPPRFALGERETLLALLQYQRDSLVRKVAQLPADAERLRLVPSETTLLWLVEHLAWAELLWVSHRFAGRPLPASTPYDSLPAALAAYQQAWTTVDEIIVASDLDDLCLLTDEPVNLRWVLAHLLQETARHAGHADILRELIDGRTGR</sequence>
<dbReference type="Gene3D" id="1.20.120.450">
    <property type="entry name" value="dinb family like domain"/>
    <property type="match status" value="1"/>
</dbReference>